<accession>A0A6A4P295</accession>
<proteinExistence type="predicted"/>
<dbReference type="AlphaFoldDB" id="A0A6A4P295"/>
<gene>
    <name evidence="1" type="ORF">Lalb_Chr17g0339881</name>
</gene>
<comment type="caution">
    <text evidence="1">The sequence shown here is derived from an EMBL/GenBank/DDBJ whole genome shotgun (WGS) entry which is preliminary data.</text>
</comment>
<protein>
    <submittedName>
        <fullName evidence="1">Uncharacterized protein</fullName>
    </submittedName>
</protein>
<name>A0A6A4P295_LUPAL</name>
<keyword evidence="2" id="KW-1185">Reference proteome</keyword>
<dbReference type="EMBL" id="WOCE01000017">
    <property type="protein sequence ID" value="KAE9595541.1"/>
    <property type="molecule type" value="Genomic_DNA"/>
</dbReference>
<reference evidence="2" key="1">
    <citation type="journal article" date="2020" name="Nat. Commun.">
        <title>Genome sequence of the cluster root forming white lupin.</title>
        <authorList>
            <person name="Hufnagel B."/>
            <person name="Marques A."/>
            <person name="Soriano A."/>
            <person name="Marques L."/>
            <person name="Divol F."/>
            <person name="Doumas P."/>
            <person name="Sallet E."/>
            <person name="Mancinotti D."/>
            <person name="Carrere S."/>
            <person name="Marande W."/>
            <person name="Arribat S."/>
            <person name="Keller J."/>
            <person name="Huneau C."/>
            <person name="Blein T."/>
            <person name="Aime D."/>
            <person name="Laguerre M."/>
            <person name="Taylor J."/>
            <person name="Schubert V."/>
            <person name="Nelson M."/>
            <person name="Geu-Flores F."/>
            <person name="Crespi M."/>
            <person name="Gallardo-Guerrero K."/>
            <person name="Delaux P.-M."/>
            <person name="Salse J."/>
            <person name="Berges H."/>
            <person name="Guyot R."/>
            <person name="Gouzy J."/>
            <person name="Peret B."/>
        </authorList>
    </citation>
    <scope>NUCLEOTIDE SEQUENCE [LARGE SCALE GENOMIC DNA]</scope>
    <source>
        <strain evidence="2">cv. Amiga</strain>
    </source>
</reference>
<sequence>MHEEKWTYSSLSKVGIVFDRELKVKFFGACCLWPLNVLTKLDTAPEDETTVL</sequence>
<organism evidence="1 2">
    <name type="scientific">Lupinus albus</name>
    <name type="common">White lupine</name>
    <name type="synonym">Lupinus termis</name>
    <dbReference type="NCBI Taxonomy" id="3870"/>
    <lineage>
        <taxon>Eukaryota</taxon>
        <taxon>Viridiplantae</taxon>
        <taxon>Streptophyta</taxon>
        <taxon>Embryophyta</taxon>
        <taxon>Tracheophyta</taxon>
        <taxon>Spermatophyta</taxon>
        <taxon>Magnoliopsida</taxon>
        <taxon>eudicotyledons</taxon>
        <taxon>Gunneridae</taxon>
        <taxon>Pentapetalae</taxon>
        <taxon>rosids</taxon>
        <taxon>fabids</taxon>
        <taxon>Fabales</taxon>
        <taxon>Fabaceae</taxon>
        <taxon>Papilionoideae</taxon>
        <taxon>50 kb inversion clade</taxon>
        <taxon>genistoids sensu lato</taxon>
        <taxon>core genistoids</taxon>
        <taxon>Genisteae</taxon>
        <taxon>Lupinus</taxon>
    </lineage>
</organism>
<evidence type="ECO:0000313" key="1">
    <source>
        <dbReference type="EMBL" id="KAE9595541.1"/>
    </source>
</evidence>
<dbReference type="Proteomes" id="UP000447434">
    <property type="component" value="Chromosome 17"/>
</dbReference>
<evidence type="ECO:0000313" key="2">
    <source>
        <dbReference type="Proteomes" id="UP000447434"/>
    </source>
</evidence>